<evidence type="ECO:0000256" key="5">
    <source>
        <dbReference type="ARBA" id="ARBA00023274"/>
    </source>
</evidence>
<feature type="compositionally biased region" description="Pro residues" evidence="7">
    <location>
        <begin position="31"/>
        <end position="40"/>
    </location>
</feature>
<dbReference type="Proteomes" id="UP000041254">
    <property type="component" value="Unassembled WGS sequence"/>
</dbReference>
<gene>
    <name evidence="6" type="primary">LSM1</name>
    <name evidence="9" type="ORF">Vbra_20828</name>
</gene>
<evidence type="ECO:0000256" key="2">
    <source>
        <dbReference type="ARBA" id="ARBA00022490"/>
    </source>
</evidence>
<evidence type="ECO:0000256" key="4">
    <source>
        <dbReference type="ARBA" id="ARBA00022884"/>
    </source>
</evidence>
<dbReference type="InterPro" id="IPR044642">
    <property type="entry name" value="PTHR15588"/>
</dbReference>
<dbReference type="CDD" id="cd01728">
    <property type="entry name" value="LSm1"/>
    <property type="match status" value="1"/>
</dbReference>
<feature type="region of interest" description="Disordered" evidence="7">
    <location>
        <begin position="203"/>
        <end position="228"/>
    </location>
</feature>
<dbReference type="VEuPathDB" id="CryptoDB:Vbra_20828"/>
<dbReference type="InterPro" id="IPR034104">
    <property type="entry name" value="Lsm1"/>
</dbReference>
<protein>
    <recommendedName>
        <fullName evidence="6">U6 snRNA-associated Sm-like protein LSm1</fullName>
    </recommendedName>
</protein>
<keyword evidence="4 6" id="KW-0694">RNA-binding</keyword>
<dbReference type="EMBL" id="CDMY01000306">
    <property type="protein sequence ID" value="CEM01624.1"/>
    <property type="molecule type" value="Genomic_DNA"/>
</dbReference>
<dbReference type="GO" id="GO:0003729">
    <property type="term" value="F:mRNA binding"/>
    <property type="evidence" value="ECO:0007669"/>
    <property type="project" value="TreeGrafter"/>
</dbReference>
<keyword evidence="2 6" id="KW-0963">Cytoplasm</keyword>
<name>A0A0G4ETP8_VITBC</name>
<dbReference type="GO" id="GO:0000932">
    <property type="term" value="C:P-body"/>
    <property type="evidence" value="ECO:0007669"/>
    <property type="project" value="UniProtKB-SubCell"/>
</dbReference>
<dbReference type="InParanoid" id="A0A0G4ETP8"/>
<evidence type="ECO:0000256" key="3">
    <source>
        <dbReference type="ARBA" id="ARBA00022664"/>
    </source>
</evidence>
<evidence type="ECO:0000259" key="8">
    <source>
        <dbReference type="PROSITE" id="PS52002"/>
    </source>
</evidence>
<proteinExistence type="inferred from homology"/>
<keyword evidence="3 6" id="KW-0507">mRNA processing</keyword>
<feature type="region of interest" description="Disordered" evidence="7">
    <location>
        <begin position="1"/>
        <end position="95"/>
    </location>
</feature>
<dbReference type="GO" id="GO:0006397">
    <property type="term" value="P:mRNA processing"/>
    <property type="evidence" value="ECO:0007669"/>
    <property type="project" value="UniProtKB-UniRule"/>
</dbReference>
<accession>A0A0G4ETP8</accession>
<keyword evidence="10" id="KW-1185">Reference proteome</keyword>
<dbReference type="GO" id="GO:0000290">
    <property type="term" value="P:deadenylation-dependent decapping of nuclear-transcribed mRNA"/>
    <property type="evidence" value="ECO:0007669"/>
    <property type="project" value="TreeGrafter"/>
</dbReference>
<dbReference type="PANTHER" id="PTHR15588:SF8">
    <property type="entry name" value="U6 SNRNA-ASSOCIATED SM-LIKE PROTEIN LSM1"/>
    <property type="match status" value="1"/>
</dbReference>
<dbReference type="InterPro" id="IPR047575">
    <property type="entry name" value="Sm"/>
</dbReference>
<dbReference type="InterPro" id="IPR010920">
    <property type="entry name" value="LSM_dom_sf"/>
</dbReference>
<dbReference type="GO" id="GO:1990726">
    <property type="term" value="C:Lsm1-7-Pat1 complex"/>
    <property type="evidence" value="ECO:0007669"/>
    <property type="project" value="TreeGrafter"/>
</dbReference>
<evidence type="ECO:0000256" key="6">
    <source>
        <dbReference type="RuleBase" id="RU365047"/>
    </source>
</evidence>
<dbReference type="SMART" id="SM00651">
    <property type="entry name" value="Sm"/>
    <property type="match status" value="1"/>
</dbReference>
<reference evidence="9 10" key="1">
    <citation type="submission" date="2014-11" db="EMBL/GenBank/DDBJ databases">
        <authorList>
            <person name="Zhu J."/>
            <person name="Qi W."/>
            <person name="Song R."/>
        </authorList>
    </citation>
    <scope>NUCLEOTIDE SEQUENCE [LARGE SCALE GENOMIC DNA]</scope>
</reference>
<evidence type="ECO:0000313" key="10">
    <source>
        <dbReference type="Proteomes" id="UP000041254"/>
    </source>
</evidence>
<comment type="similarity">
    <text evidence="1 6">Belongs to the snRNP Sm proteins family.</text>
</comment>
<comment type="subcellular location">
    <subcellularLocation>
        <location evidence="6">Cytoplasm</location>
    </subcellularLocation>
    <subcellularLocation>
        <location evidence="6">Cytoplasm</location>
        <location evidence="6">P-body</location>
    </subcellularLocation>
</comment>
<feature type="domain" description="Sm" evidence="8">
    <location>
        <begin position="108"/>
        <end position="184"/>
    </location>
</feature>
<dbReference type="AlphaFoldDB" id="A0A0G4ETP8"/>
<organism evidence="9 10">
    <name type="scientific">Vitrella brassicaformis (strain CCMP3155)</name>
    <dbReference type="NCBI Taxonomy" id="1169540"/>
    <lineage>
        <taxon>Eukaryota</taxon>
        <taxon>Sar</taxon>
        <taxon>Alveolata</taxon>
        <taxon>Colpodellida</taxon>
        <taxon>Vitrellaceae</taxon>
        <taxon>Vitrella</taxon>
    </lineage>
</organism>
<comment type="function">
    <text evidence="6">Probably involved with other LSm subunits in the general process of degradation of mRNAs.</text>
</comment>
<comment type="subunit">
    <text evidence="6">LSm subunits form a heteromer with a donut shape.</text>
</comment>
<dbReference type="InterPro" id="IPR001163">
    <property type="entry name" value="Sm_dom_euk/arc"/>
</dbReference>
<dbReference type="SUPFAM" id="SSF50182">
    <property type="entry name" value="Sm-like ribonucleoproteins"/>
    <property type="match status" value="1"/>
</dbReference>
<dbReference type="PROSITE" id="PS52002">
    <property type="entry name" value="SM"/>
    <property type="match status" value="1"/>
</dbReference>
<keyword evidence="5 6" id="KW-0687">Ribonucleoprotein</keyword>
<dbReference type="PANTHER" id="PTHR15588">
    <property type="entry name" value="LSM1"/>
    <property type="match status" value="1"/>
</dbReference>
<evidence type="ECO:0000256" key="1">
    <source>
        <dbReference type="ARBA" id="ARBA00006850"/>
    </source>
</evidence>
<evidence type="ECO:0000256" key="7">
    <source>
        <dbReference type="SAM" id="MobiDB-lite"/>
    </source>
</evidence>
<dbReference type="GO" id="GO:1990904">
    <property type="term" value="C:ribonucleoprotein complex"/>
    <property type="evidence" value="ECO:0007669"/>
    <property type="project" value="UniProtKB-KW"/>
</dbReference>
<dbReference type="STRING" id="1169540.A0A0G4ETP8"/>
<dbReference type="Gene3D" id="2.30.30.100">
    <property type="match status" value="1"/>
</dbReference>
<dbReference type="OrthoDB" id="422364at2759"/>
<feature type="compositionally biased region" description="Basic and acidic residues" evidence="7">
    <location>
        <begin position="12"/>
        <end position="26"/>
    </location>
</feature>
<dbReference type="Pfam" id="PF01423">
    <property type="entry name" value="LSM"/>
    <property type="match status" value="1"/>
</dbReference>
<evidence type="ECO:0000313" key="9">
    <source>
        <dbReference type="EMBL" id="CEM01624.1"/>
    </source>
</evidence>
<feature type="compositionally biased region" description="Basic and acidic residues" evidence="7">
    <location>
        <begin position="203"/>
        <end position="222"/>
    </location>
</feature>
<sequence>MHHQRYPSYPSDEPHGSGYHDDRHGDAAFYPVPPPRPPPPRNDHHYHQPYHHNNSHEVYRPTPRQQPEERQWTPRGSRGSDSYPHSRPDSRSNTSEFGDLLGGAAKFFSSVVLVEELDKKIIVLLRDGRKLIGYLRSFDQWGNLVLEDARERYIAEGRYYADVYLGVMIVRGDNMVLFGALDDTQESALEEKLLREVLEMQQREEEANRQKGVHEKGAREGEAFADDF</sequence>